<dbReference type="Proteomes" id="UP000186218">
    <property type="component" value="Unassembled WGS sequence"/>
</dbReference>
<evidence type="ECO:0000313" key="2">
    <source>
        <dbReference type="Proteomes" id="UP000186218"/>
    </source>
</evidence>
<proteinExistence type="predicted"/>
<dbReference type="InterPro" id="IPR053714">
    <property type="entry name" value="Iso_Racemase_Enz_sf"/>
</dbReference>
<keyword evidence="1" id="KW-0413">Isomerase</keyword>
<sequence>MTTLGMIVPSSNTTVEDVTRRLLDRRDDVSVVATRVRVQSIGLDDDGADFDVETILDAARLLADARVDVIVWNATAGSWLGADHDAVICTAITDATGVPAVTATQAILAACRVFGVGALGLATPYTPDVVEAIVAEYARHGVAVTAHAEWGERDNYSFAMRPSRDVVDLLRRAVAAGEVQAVALVCTNVDGTTAVDEVEAELSTPVIDSIAATVWWSLEAAGVPARIEGHGTLLAQASFRRRALAVVTELRERTGSDRTTVRVDDPTLGLHVDLCAAESCAAHVRSIQHDPSLDQRALNTVRWLEENRRLLVQPAFTEAPHPPQALRDVYGVRAQVLGPVELDGDIRAWLSVHSLRERPWSTDDLTAVDTAREAITALLGETRGLTVDA</sequence>
<reference evidence="1 2" key="1">
    <citation type="submission" date="2017-01" db="EMBL/GenBank/DDBJ databases">
        <authorList>
            <person name="Mah S.A."/>
            <person name="Swanson W.J."/>
            <person name="Moy G.W."/>
            <person name="Vacquier V.D."/>
        </authorList>
    </citation>
    <scope>NUCLEOTIDE SEQUENCE [LARGE SCALE GENOMIC DNA]</scope>
    <source>
        <strain evidence="1 2">CPCC 203464</strain>
    </source>
</reference>
<dbReference type="PANTHER" id="PTHR40267:SF1">
    <property type="entry name" value="BLR3294 PROTEIN"/>
    <property type="match status" value="1"/>
</dbReference>
<accession>A0A1N7GI92</accession>
<dbReference type="PANTHER" id="PTHR40267">
    <property type="entry name" value="BLR3294 PROTEIN"/>
    <property type="match status" value="1"/>
</dbReference>
<dbReference type="OrthoDB" id="6836758at2"/>
<dbReference type="EMBL" id="FTNT01000008">
    <property type="protein sequence ID" value="SIS12297.1"/>
    <property type="molecule type" value="Genomic_DNA"/>
</dbReference>
<dbReference type="Pfam" id="PF17645">
    <property type="entry name" value="Amdase"/>
    <property type="match status" value="1"/>
</dbReference>
<organism evidence="1 2">
    <name type="scientific">Williamsia sterculiae</name>
    <dbReference type="NCBI Taxonomy" id="1344003"/>
    <lineage>
        <taxon>Bacteria</taxon>
        <taxon>Bacillati</taxon>
        <taxon>Actinomycetota</taxon>
        <taxon>Actinomycetes</taxon>
        <taxon>Mycobacteriales</taxon>
        <taxon>Nocardiaceae</taxon>
        <taxon>Williamsia</taxon>
    </lineage>
</organism>
<evidence type="ECO:0000313" key="1">
    <source>
        <dbReference type="EMBL" id="SIS12297.1"/>
    </source>
</evidence>
<dbReference type="AlphaFoldDB" id="A0A1N7GI92"/>
<name>A0A1N7GI92_9NOCA</name>
<dbReference type="GO" id="GO:0016853">
    <property type="term" value="F:isomerase activity"/>
    <property type="evidence" value="ECO:0007669"/>
    <property type="project" value="UniProtKB-KW"/>
</dbReference>
<dbReference type="InterPro" id="IPR026286">
    <property type="entry name" value="MaiA/AMDase"/>
</dbReference>
<dbReference type="Gene3D" id="3.30.450.40">
    <property type="match status" value="1"/>
</dbReference>
<dbReference type="SUPFAM" id="SSF55781">
    <property type="entry name" value="GAF domain-like"/>
    <property type="match status" value="1"/>
</dbReference>
<dbReference type="STRING" id="1344003.SAMN05445060_2819"/>
<gene>
    <name evidence="1" type="ORF">SAMN05445060_2819</name>
</gene>
<dbReference type="RefSeq" id="WP_076480560.1">
    <property type="nucleotide sequence ID" value="NZ_FTNT01000008.1"/>
</dbReference>
<keyword evidence="2" id="KW-1185">Reference proteome</keyword>
<dbReference type="Gene3D" id="3.40.50.12500">
    <property type="match status" value="1"/>
</dbReference>
<dbReference type="InterPro" id="IPR029016">
    <property type="entry name" value="GAF-like_dom_sf"/>
</dbReference>
<protein>
    <submittedName>
        <fullName evidence="1">Maleate isomerase</fullName>
    </submittedName>
</protein>